<protein>
    <submittedName>
        <fullName evidence="8">MFS transporter</fullName>
    </submittedName>
</protein>
<evidence type="ECO:0000313" key="8">
    <source>
        <dbReference type="EMBL" id="PAU84342.1"/>
    </source>
</evidence>
<dbReference type="Pfam" id="PF07690">
    <property type="entry name" value="MFS_1"/>
    <property type="match status" value="1"/>
</dbReference>
<evidence type="ECO:0000256" key="1">
    <source>
        <dbReference type="ARBA" id="ARBA00004651"/>
    </source>
</evidence>
<evidence type="ECO:0000256" key="5">
    <source>
        <dbReference type="ARBA" id="ARBA00023136"/>
    </source>
</evidence>
<keyword evidence="3 6" id="KW-0812">Transmembrane</keyword>
<dbReference type="OrthoDB" id="29061at2157"/>
<feature type="transmembrane region" description="Helical" evidence="6">
    <location>
        <begin position="245"/>
        <end position="264"/>
    </location>
</feature>
<dbReference type="InterPro" id="IPR020846">
    <property type="entry name" value="MFS_dom"/>
</dbReference>
<keyword evidence="4 6" id="KW-1133">Transmembrane helix</keyword>
<dbReference type="Gene3D" id="1.20.1250.20">
    <property type="entry name" value="MFS general substrate transporter like domains"/>
    <property type="match status" value="2"/>
</dbReference>
<keyword evidence="2" id="KW-1003">Cell membrane</keyword>
<feature type="transmembrane region" description="Helical" evidence="6">
    <location>
        <begin position="7"/>
        <end position="27"/>
    </location>
</feature>
<feature type="transmembrane region" description="Helical" evidence="6">
    <location>
        <begin position="202"/>
        <end position="225"/>
    </location>
</feature>
<reference evidence="8 9" key="1">
    <citation type="submission" date="2017-08" db="EMBL/GenBank/DDBJ databases">
        <title>The strain WRN001 was isolated from Binhai saline alkaline soil, Tianjin, China.</title>
        <authorList>
            <person name="Liu D."/>
            <person name="Zhang G."/>
        </authorList>
    </citation>
    <scope>NUCLEOTIDE SEQUENCE [LARGE SCALE GENOMIC DNA]</scope>
    <source>
        <strain evidence="8 9">WN019</strain>
    </source>
</reference>
<evidence type="ECO:0000256" key="3">
    <source>
        <dbReference type="ARBA" id="ARBA00022692"/>
    </source>
</evidence>
<dbReference type="InterPro" id="IPR011701">
    <property type="entry name" value="MFS"/>
</dbReference>
<feature type="transmembrane region" description="Helical" evidence="6">
    <location>
        <begin position="75"/>
        <end position="93"/>
    </location>
</feature>
<evidence type="ECO:0000313" key="9">
    <source>
        <dbReference type="Proteomes" id="UP000218083"/>
    </source>
</evidence>
<name>A0A2A2FI72_9EURY</name>
<feature type="transmembrane region" description="Helical" evidence="6">
    <location>
        <begin position="301"/>
        <end position="320"/>
    </location>
</feature>
<dbReference type="Proteomes" id="UP000218083">
    <property type="component" value="Unassembled WGS sequence"/>
</dbReference>
<accession>A0A2A2FI72</accession>
<dbReference type="InterPro" id="IPR036259">
    <property type="entry name" value="MFS_trans_sf"/>
</dbReference>
<dbReference type="RefSeq" id="WP_095636689.1">
    <property type="nucleotide sequence ID" value="NZ_NSKC01000003.1"/>
</dbReference>
<evidence type="ECO:0000256" key="2">
    <source>
        <dbReference type="ARBA" id="ARBA00022475"/>
    </source>
</evidence>
<feature type="transmembrane region" description="Helical" evidence="6">
    <location>
        <begin position="276"/>
        <end position="295"/>
    </location>
</feature>
<feature type="transmembrane region" description="Helical" evidence="6">
    <location>
        <begin position="359"/>
        <end position="382"/>
    </location>
</feature>
<comment type="subcellular location">
    <subcellularLocation>
        <location evidence="1">Cell membrane</location>
        <topology evidence="1">Multi-pass membrane protein</topology>
    </subcellularLocation>
</comment>
<dbReference type="PANTHER" id="PTHR43124:SF3">
    <property type="entry name" value="CHLORAMPHENICOL EFFLUX PUMP RV0191"/>
    <property type="match status" value="1"/>
</dbReference>
<dbReference type="InterPro" id="IPR050189">
    <property type="entry name" value="MFS_Efflux_Transporters"/>
</dbReference>
<evidence type="ECO:0000259" key="7">
    <source>
        <dbReference type="PROSITE" id="PS50850"/>
    </source>
</evidence>
<keyword evidence="9" id="KW-1185">Reference proteome</keyword>
<feature type="transmembrane region" description="Helical" evidence="6">
    <location>
        <begin position="133"/>
        <end position="155"/>
    </location>
</feature>
<feature type="transmembrane region" description="Helical" evidence="6">
    <location>
        <begin position="332"/>
        <end position="353"/>
    </location>
</feature>
<gene>
    <name evidence="8" type="ORF">CK500_07900</name>
</gene>
<organism evidence="8 9">
    <name type="scientific">Halorubrum salipaludis</name>
    <dbReference type="NCBI Taxonomy" id="2032630"/>
    <lineage>
        <taxon>Archaea</taxon>
        <taxon>Methanobacteriati</taxon>
        <taxon>Methanobacteriota</taxon>
        <taxon>Stenosarchaea group</taxon>
        <taxon>Halobacteria</taxon>
        <taxon>Halobacteriales</taxon>
        <taxon>Haloferacaceae</taxon>
        <taxon>Halorubrum</taxon>
    </lineage>
</organism>
<feature type="transmembrane region" description="Helical" evidence="6">
    <location>
        <begin position="161"/>
        <end position="181"/>
    </location>
</feature>
<dbReference type="AlphaFoldDB" id="A0A2A2FI72"/>
<comment type="caution">
    <text evidence="8">The sequence shown here is derived from an EMBL/GenBank/DDBJ whole genome shotgun (WGS) entry which is preliminary data.</text>
</comment>
<evidence type="ECO:0000256" key="6">
    <source>
        <dbReference type="SAM" id="Phobius"/>
    </source>
</evidence>
<sequence length="390" mass="40153">MSWQYRHTVLSLCMLAFLVTYFARLAISPVVPLIVDDFAVSNTAIGVALSGMWLAYGAAQFPSGVLADRFGERRVILVAVGGTAAMSVVLGLAPVFPAFVLAAVLLGLVAGLHYAVATTLLSRTFDDLGTAIGLHSVGGPLAGLVAPVAAAWVGVRYGWRPAVALAALVGAPVFLLFAWRVRPTEPRRPDQPMRDRFALAPLVELLSRPSVLLPLFIAMTGTYVVQGVMSFLPTFLVEFRGYSPSLAAGVFSAFFVVRAVAQVGLGRLSDSAGRDVAIGAAMLAGAVGTAAFVLGPGLAGVAVAVLLAGSGASFFSAIDPRFMDALGDAERGAGFGLVRTVYTVIGSAGSVGVGLAADLFGWGVSFAILAVLFGVTFAVLVANRALGTGY</sequence>
<dbReference type="PROSITE" id="PS50850">
    <property type="entry name" value="MFS"/>
    <property type="match status" value="1"/>
</dbReference>
<feature type="transmembrane region" description="Helical" evidence="6">
    <location>
        <begin position="99"/>
        <end position="121"/>
    </location>
</feature>
<dbReference type="SUPFAM" id="SSF103473">
    <property type="entry name" value="MFS general substrate transporter"/>
    <property type="match status" value="1"/>
</dbReference>
<proteinExistence type="predicted"/>
<evidence type="ECO:0000256" key="4">
    <source>
        <dbReference type="ARBA" id="ARBA00022989"/>
    </source>
</evidence>
<feature type="transmembrane region" description="Helical" evidence="6">
    <location>
        <begin position="39"/>
        <end position="59"/>
    </location>
</feature>
<feature type="domain" description="Major facilitator superfamily (MFS) profile" evidence="7">
    <location>
        <begin position="9"/>
        <end position="390"/>
    </location>
</feature>
<dbReference type="EMBL" id="NSKC01000003">
    <property type="protein sequence ID" value="PAU84342.1"/>
    <property type="molecule type" value="Genomic_DNA"/>
</dbReference>
<dbReference type="GO" id="GO:0005886">
    <property type="term" value="C:plasma membrane"/>
    <property type="evidence" value="ECO:0007669"/>
    <property type="project" value="UniProtKB-SubCell"/>
</dbReference>
<dbReference type="PANTHER" id="PTHR43124">
    <property type="entry name" value="PURINE EFFLUX PUMP PBUE"/>
    <property type="match status" value="1"/>
</dbReference>
<keyword evidence="5 6" id="KW-0472">Membrane</keyword>
<dbReference type="GO" id="GO:0022857">
    <property type="term" value="F:transmembrane transporter activity"/>
    <property type="evidence" value="ECO:0007669"/>
    <property type="project" value="InterPro"/>
</dbReference>